<dbReference type="Pfam" id="PF00089">
    <property type="entry name" value="Trypsin"/>
    <property type="match status" value="1"/>
</dbReference>
<dbReference type="FunFam" id="2.40.10.10:FF:000077">
    <property type="entry name" value="Predicted protein"/>
    <property type="match status" value="1"/>
</dbReference>
<dbReference type="AlphaFoldDB" id="A0A9Q9ZPU7"/>
<dbReference type="InterPro" id="IPR033116">
    <property type="entry name" value="TRYPSIN_SER"/>
</dbReference>
<comment type="similarity">
    <text evidence="2">Belongs to the peptidase S1 family.</text>
</comment>
<evidence type="ECO:0000259" key="9">
    <source>
        <dbReference type="PROSITE" id="PS50240"/>
    </source>
</evidence>
<dbReference type="SMART" id="SM00020">
    <property type="entry name" value="Tryp_SPc"/>
    <property type="match status" value="1"/>
</dbReference>
<evidence type="ECO:0000256" key="8">
    <source>
        <dbReference type="SAM" id="SignalP"/>
    </source>
</evidence>
<sequence length="268" mass="29084">MNLPLILLCVLLELLMVSCQDVIQARIVGGYVPAPYSIKYIVSIQSATGQHFCGGTLINKYWILTAAHCNIGAANMRIVAGDFSVGLYEGTEQFRRPHVLIPHPQYNKATNNADIMLIKVRQWNQCSSIYVYSFFYLVSLSGKVASAAVGRVCMVSGWGFTTPTGGIPATLRTVKLPIVSSTVCNSTDSFNGNITENMICAGYSEGGKDACKGDSGGPLVCEGRVYGIVSWGNGCADAQYPGVYTSVSRFRQWIDGTIFGFYGRCLKY</sequence>
<keyword evidence="3 7" id="KW-0645">Protease</keyword>
<dbReference type="GO" id="GO:0005615">
    <property type="term" value="C:extracellular space"/>
    <property type="evidence" value="ECO:0007669"/>
    <property type="project" value="TreeGrafter"/>
</dbReference>
<evidence type="ECO:0000313" key="10">
    <source>
        <dbReference type="RefSeq" id="XP_042569514.1"/>
    </source>
</evidence>
<dbReference type="GO" id="GO:0006508">
    <property type="term" value="P:proteolysis"/>
    <property type="evidence" value="ECO:0007669"/>
    <property type="project" value="UniProtKB-KW"/>
</dbReference>
<comment type="subcellular location">
    <subcellularLocation>
        <location evidence="1">Secreted</location>
        <location evidence="1">Extracellular space</location>
    </subcellularLocation>
</comment>
<dbReference type="PROSITE" id="PS50240">
    <property type="entry name" value="TRYPSIN_DOM"/>
    <property type="match status" value="1"/>
</dbReference>
<dbReference type="OrthoDB" id="10059102at2759"/>
<keyword evidence="5 7" id="KW-0720">Serine protease</keyword>
<dbReference type="InterPro" id="IPR001254">
    <property type="entry name" value="Trypsin_dom"/>
</dbReference>
<dbReference type="CDD" id="cd00190">
    <property type="entry name" value="Tryp_SPc"/>
    <property type="match status" value="1"/>
</dbReference>
<keyword evidence="8" id="KW-0732">Signal</keyword>
<dbReference type="Proteomes" id="UP001155660">
    <property type="component" value="Chromosome A23"/>
</dbReference>
<accession>A0A9Q9ZPU7</accession>
<evidence type="ECO:0000256" key="5">
    <source>
        <dbReference type="ARBA" id="ARBA00022825"/>
    </source>
</evidence>
<dbReference type="PROSITE" id="PS00135">
    <property type="entry name" value="TRYPSIN_SER"/>
    <property type="match status" value="1"/>
</dbReference>
<dbReference type="InterPro" id="IPR050127">
    <property type="entry name" value="Serine_Proteases_S1"/>
</dbReference>
<organism evidence="10">
    <name type="scientific">Cyprinus carpio</name>
    <name type="common">Common carp</name>
    <dbReference type="NCBI Taxonomy" id="7962"/>
    <lineage>
        <taxon>Eukaryota</taxon>
        <taxon>Metazoa</taxon>
        <taxon>Chordata</taxon>
        <taxon>Craniata</taxon>
        <taxon>Vertebrata</taxon>
        <taxon>Euteleostomi</taxon>
        <taxon>Actinopterygii</taxon>
        <taxon>Neopterygii</taxon>
        <taxon>Teleostei</taxon>
        <taxon>Ostariophysi</taxon>
        <taxon>Cypriniformes</taxon>
        <taxon>Cyprinidae</taxon>
        <taxon>Cyprininae</taxon>
        <taxon>Cyprinus</taxon>
    </lineage>
</organism>
<keyword evidence="6" id="KW-1015">Disulfide bond</keyword>
<evidence type="ECO:0000256" key="2">
    <source>
        <dbReference type="ARBA" id="ARBA00007664"/>
    </source>
</evidence>
<dbReference type="PANTHER" id="PTHR24264">
    <property type="entry name" value="TRYPSIN-RELATED"/>
    <property type="match status" value="1"/>
</dbReference>
<reference evidence="10" key="1">
    <citation type="submission" date="2025-08" db="UniProtKB">
        <authorList>
            <consortium name="RefSeq"/>
        </authorList>
    </citation>
    <scope>IDENTIFICATION</scope>
    <source>
        <tissue evidence="10">Muscle</tissue>
    </source>
</reference>
<feature type="domain" description="Peptidase S1" evidence="9">
    <location>
        <begin position="27"/>
        <end position="259"/>
    </location>
</feature>
<dbReference type="PROSITE" id="PS00134">
    <property type="entry name" value="TRYPSIN_HIS"/>
    <property type="match status" value="1"/>
</dbReference>
<dbReference type="InterPro" id="IPR018114">
    <property type="entry name" value="TRYPSIN_HIS"/>
</dbReference>
<proteinExistence type="inferred from homology"/>
<evidence type="ECO:0000256" key="7">
    <source>
        <dbReference type="RuleBase" id="RU363034"/>
    </source>
</evidence>
<protein>
    <submittedName>
        <fullName evidence="10">Trypsin-like</fullName>
    </submittedName>
</protein>
<feature type="chain" id="PRO_5040145017" evidence="8">
    <location>
        <begin position="20"/>
        <end position="268"/>
    </location>
</feature>
<dbReference type="GeneID" id="109081624"/>
<gene>
    <name evidence="10" type="primary">LOC109081624</name>
</gene>
<dbReference type="KEGG" id="ccar:109081624"/>
<dbReference type="RefSeq" id="XP_042569514.1">
    <property type="nucleotide sequence ID" value="XM_042713580.1"/>
</dbReference>
<dbReference type="GO" id="GO:0004252">
    <property type="term" value="F:serine-type endopeptidase activity"/>
    <property type="evidence" value="ECO:0007669"/>
    <property type="project" value="InterPro"/>
</dbReference>
<keyword evidence="4 7" id="KW-0378">Hydrolase</keyword>
<name>A0A9Q9ZPU7_CYPCA</name>
<dbReference type="PANTHER" id="PTHR24264:SF20">
    <property type="entry name" value="TRYPSIN-LIKE"/>
    <property type="match status" value="1"/>
</dbReference>
<evidence type="ECO:0000256" key="1">
    <source>
        <dbReference type="ARBA" id="ARBA00004239"/>
    </source>
</evidence>
<evidence type="ECO:0000256" key="4">
    <source>
        <dbReference type="ARBA" id="ARBA00022801"/>
    </source>
</evidence>
<evidence type="ECO:0000256" key="3">
    <source>
        <dbReference type="ARBA" id="ARBA00022670"/>
    </source>
</evidence>
<feature type="signal peptide" evidence="8">
    <location>
        <begin position="1"/>
        <end position="19"/>
    </location>
</feature>
<evidence type="ECO:0000256" key="6">
    <source>
        <dbReference type="ARBA" id="ARBA00023157"/>
    </source>
</evidence>